<dbReference type="GO" id="GO:0016987">
    <property type="term" value="F:sigma factor activity"/>
    <property type="evidence" value="ECO:0007669"/>
    <property type="project" value="InterPro"/>
</dbReference>
<dbReference type="InterPro" id="IPR036388">
    <property type="entry name" value="WH-like_DNA-bd_sf"/>
</dbReference>
<reference evidence="2" key="1">
    <citation type="submission" date="2020-12" db="EMBL/GenBank/DDBJ databases">
        <title>Vagococcus allomyrinae sp. nov. and Enterococcus lavae sp. nov., isolated from the larvae of Allomyrina dichotoma.</title>
        <authorList>
            <person name="Lee S.D."/>
        </authorList>
    </citation>
    <scope>NUCLEOTIDE SEQUENCE</scope>
    <source>
        <strain evidence="2">BWB3-3</strain>
    </source>
</reference>
<dbReference type="SUPFAM" id="SSF88659">
    <property type="entry name" value="Sigma3 and sigma4 domains of RNA polymerase sigma factors"/>
    <property type="match status" value="1"/>
</dbReference>
<dbReference type="CDD" id="cd06171">
    <property type="entry name" value="Sigma70_r4"/>
    <property type="match status" value="1"/>
</dbReference>
<name>A0A940P5Z8_9ENTE</name>
<keyword evidence="3" id="KW-1185">Reference proteome</keyword>
<sequence length="173" mass="20300">MQSSQTIIKEYRNDLRLARNLKRNTTNLSDVSKINSIISSTEYSLFWLETGKEKRAGERRETRDSYDQRTTLRERIEDVEKNHRILSSHGVSGPVKLFIDEVMSQLSDRQRECYESVYLKGNTFDQTAKYLQISKGTVSTYIERADKKIQQYLKKRGVSDKRHLYSEGVINHE</sequence>
<dbReference type="GO" id="GO:0003677">
    <property type="term" value="F:DNA binding"/>
    <property type="evidence" value="ECO:0007669"/>
    <property type="project" value="InterPro"/>
</dbReference>
<accession>A0A940P5Z8</accession>
<protein>
    <recommendedName>
        <fullName evidence="1">RNA polymerase sigma factor 70 region 4 type 2 domain-containing protein</fullName>
    </recommendedName>
</protein>
<dbReference type="Proteomes" id="UP000674938">
    <property type="component" value="Unassembled WGS sequence"/>
</dbReference>
<dbReference type="EMBL" id="JAEEGA010000002">
    <property type="protein sequence ID" value="MBP1040381.1"/>
    <property type="molecule type" value="Genomic_DNA"/>
</dbReference>
<gene>
    <name evidence="2" type="ORF">I6N95_05070</name>
</gene>
<feature type="domain" description="RNA polymerase sigma factor 70 region 4 type 2" evidence="1">
    <location>
        <begin position="99"/>
        <end position="148"/>
    </location>
</feature>
<dbReference type="InterPro" id="IPR013249">
    <property type="entry name" value="RNA_pol_sigma70_r4_t2"/>
</dbReference>
<proteinExistence type="predicted"/>
<dbReference type="Pfam" id="PF08281">
    <property type="entry name" value="Sigma70_r4_2"/>
    <property type="match status" value="1"/>
</dbReference>
<evidence type="ECO:0000313" key="3">
    <source>
        <dbReference type="Proteomes" id="UP000674938"/>
    </source>
</evidence>
<evidence type="ECO:0000313" key="2">
    <source>
        <dbReference type="EMBL" id="MBP1040381.1"/>
    </source>
</evidence>
<organism evidence="2 3">
    <name type="scientific">Vagococcus allomyrinae</name>
    <dbReference type="NCBI Taxonomy" id="2794353"/>
    <lineage>
        <taxon>Bacteria</taxon>
        <taxon>Bacillati</taxon>
        <taxon>Bacillota</taxon>
        <taxon>Bacilli</taxon>
        <taxon>Lactobacillales</taxon>
        <taxon>Enterococcaceae</taxon>
        <taxon>Vagococcus</taxon>
    </lineage>
</organism>
<dbReference type="GO" id="GO:0006352">
    <property type="term" value="P:DNA-templated transcription initiation"/>
    <property type="evidence" value="ECO:0007669"/>
    <property type="project" value="InterPro"/>
</dbReference>
<comment type="caution">
    <text evidence="2">The sequence shown here is derived from an EMBL/GenBank/DDBJ whole genome shotgun (WGS) entry which is preliminary data.</text>
</comment>
<dbReference type="Gene3D" id="1.10.10.10">
    <property type="entry name" value="Winged helix-like DNA-binding domain superfamily/Winged helix DNA-binding domain"/>
    <property type="match status" value="1"/>
</dbReference>
<evidence type="ECO:0000259" key="1">
    <source>
        <dbReference type="Pfam" id="PF08281"/>
    </source>
</evidence>
<dbReference type="RefSeq" id="WP_209525271.1">
    <property type="nucleotide sequence ID" value="NZ_JAEEGA010000002.1"/>
</dbReference>
<dbReference type="InterPro" id="IPR013324">
    <property type="entry name" value="RNA_pol_sigma_r3/r4-like"/>
</dbReference>
<dbReference type="AlphaFoldDB" id="A0A940P5Z8"/>